<dbReference type="AlphaFoldDB" id="A0A1X1ZF75"/>
<dbReference type="SUPFAM" id="SSF51182">
    <property type="entry name" value="RmlC-like cupins"/>
    <property type="match status" value="1"/>
</dbReference>
<dbReference type="InterPro" id="IPR014710">
    <property type="entry name" value="RmlC-like_jellyroll"/>
</dbReference>
<gene>
    <name evidence="1" type="ORF">AWC19_13655</name>
</gene>
<comment type="caution">
    <text evidence="1">The sequence shown here is derived from an EMBL/GenBank/DDBJ whole genome shotgun (WGS) entry which is preliminary data.</text>
</comment>
<dbReference type="Proteomes" id="UP000193529">
    <property type="component" value="Unassembled WGS sequence"/>
</dbReference>
<evidence type="ECO:0000313" key="1">
    <source>
        <dbReference type="EMBL" id="ORW21989.1"/>
    </source>
</evidence>
<keyword evidence="2" id="KW-1185">Reference proteome</keyword>
<protein>
    <recommendedName>
        <fullName evidence="3">Cupin 2 conserved barrel domain-containing protein</fullName>
    </recommendedName>
</protein>
<dbReference type="Gene3D" id="2.60.120.10">
    <property type="entry name" value="Jelly Rolls"/>
    <property type="match status" value="1"/>
</dbReference>
<reference evidence="1 2" key="1">
    <citation type="submission" date="2016-01" db="EMBL/GenBank/DDBJ databases">
        <title>The new phylogeny of the genus Mycobacterium.</title>
        <authorList>
            <person name="Tarcisio F."/>
            <person name="Conor M."/>
            <person name="Antonella G."/>
            <person name="Elisabetta G."/>
            <person name="Giulia F.S."/>
            <person name="Sara T."/>
            <person name="Anna F."/>
            <person name="Clotilde B."/>
            <person name="Roberto B."/>
            <person name="Veronica D.S."/>
            <person name="Fabio R."/>
            <person name="Monica P."/>
            <person name="Olivier J."/>
            <person name="Enrico T."/>
            <person name="Nicola S."/>
        </authorList>
    </citation>
    <scope>NUCLEOTIDE SEQUENCE [LARGE SCALE GENOMIC DNA]</scope>
    <source>
        <strain evidence="1 2">DSM 44572</strain>
    </source>
</reference>
<evidence type="ECO:0008006" key="3">
    <source>
        <dbReference type="Google" id="ProtNLM"/>
    </source>
</evidence>
<organism evidence="1 2">
    <name type="scientific">Mycobacterium palustre</name>
    <dbReference type="NCBI Taxonomy" id="153971"/>
    <lineage>
        <taxon>Bacteria</taxon>
        <taxon>Bacillati</taxon>
        <taxon>Actinomycetota</taxon>
        <taxon>Actinomycetes</taxon>
        <taxon>Mycobacteriales</taxon>
        <taxon>Mycobacteriaceae</taxon>
        <taxon>Mycobacterium</taxon>
        <taxon>Mycobacterium simiae complex</taxon>
    </lineage>
</organism>
<accession>A0A1X1ZF75</accession>
<dbReference type="InterPro" id="IPR011051">
    <property type="entry name" value="RmlC_Cupin_sf"/>
</dbReference>
<evidence type="ECO:0000313" key="2">
    <source>
        <dbReference type="Proteomes" id="UP000193529"/>
    </source>
</evidence>
<name>A0A1X1ZF75_9MYCO</name>
<dbReference type="EMBL" id="LQPJ01000116">
    <property type="protein sequence ID" value="ORW21989.1"/>
    <property type="molecule type" value="Genomic_DNA"/>
</dbReference>
<sequence length="90" mass="10322">MFGYTTAGAWGHDETYEYRPGTYIFETPGVVHRFFNGPEVTEAIFLSYADAEFIDLETNEVTGRVTRADMVERYLQGCEQLGVRRPNFLT</sequence>
<proteinExistence type="predicted"/>